<dbReference type="RefSeq" id="WP_146505690.1">
    <property type="nucleotide sequence ID" value="NZ_SJPG01000001.1"/>
</dbReference>
<dbReference type="OrthoDB" id="3078813at2"/>
<name>A0A5C5XN66_9PLAN</name>
<reference evidence="1 2" key="1">
    <citation type="submission" date="2019-02" db="EMBL/GenBank/DDBJ databases">
        <title>Deep-cultivation of Planctomycetes and their phenomic and genomic characterization uncovers novel biology.</title>
        <authorList>
            <person name="Wiegand S."/>
            <person name="Jogler M."/>
            <person name="Boedeker C."/>
            <person name="Pinto D."/>
            <person name="Vollmers J."/>
            <person name="Rivas-Marin E."/>
            <person name="Kohn T."/>
            <person name="Peeters S.H."/>
            <person name="Heuer A."/>
            <person name="Rast P."/>
            <person name="Oberbeckmann S."/>
            <person name="Bunk B."/>
            <person name="Jeske O."/>
            <person name="Meyerdierks A."/>
            <person name="Storesund J.E."/>
            <person name="Kallscheuer N."/>
            <person name="Luecker S."/>
            <person name="Lage O.M."/>
            <person name="Pohl T."/>
            <person name="Merkel B.J."/>
            <person name="Hornburger P."/>
            <person name="Mueller R.-W."/>
            <person name="Bruemmer F."/>
            <person name="Labrenz M."/>
            <person name="Spormann A.M."/>
            <person name="Op Den Camp H."/>
            <person name="Overmann J."/>
            <person name="Amann R."/>
            <person name="Jetten M.S.M."/>
            <person name="Mascher T."/>
            <person name="Medema M.H."/>
            <person name="Devos D.P."/>
            <person name="Kaster A.-K."/>
            <person name="Ovreas L."/>
            <person name="Rohde M."/>
            <person name="Galperin M.Y."/>
            <person name="Jogler C."/>
        </authorList>
    </citation>
    <scope>NUCLEOTIDE SEQUENCE [LARGE SCALE GENOMIC DNA]</scope>
    <source>
        <strain evidence="1 2">Pan54</strain>
    </source>
</reference>
<evidence type="ECO:0000313" key="1">
    <source>
        <dbReference type="EMBL" id="TWT63921.1"/>
    </source>
</evidence>
<protein>
    <submittedName>
        <fullName evidence="1">Uncharacterized protein</fullName>
    </submittedName>
</protein>
<dbReference type="Proteomes" id="UP000316095">
    <property type="component" value="Unassembled WGS sequence"/>
</dbReference>
<dbReference type="EMBL" id="SJPG01000001">
    <property type="protein sequence ID" value="TWT63921.1"/>
    <property type="molecule type" value="Genomic_DNA"/>
</dbReference>
<sequence length="265" mass="29956">MDPLTTVGAGLTVLGSKELLTKLLGPSADYVGGEIKNLVERCNINLDNVFRIALHKLGSRADEPGVVNPRVLKRVFDEARLCDDPLMAEYLGGVLASSKGDIARDDRGTFYLNEINALSTYQLRTHYLIYAVIVRSQRPYDQDLSYWYQQDTISVAIPESGYLAGMEYSTDEPSDDISFHSFLGLEMKGLCERGIEVIEPQKQSDFDVPFRFYWPTRYGFELFLWGLGLGNTRVSSYFDLETDIALPHEPPFTTLAIELGQRYFH</sequence>
<proteinExistence type="predicted"/>
<organism evidence="1 2">
    <name type="scientific">Rubinisphaera italica</name>
    <dbReference type="NCBI Taxonomy" id="2527969"/>
    <lineage>
        <taxon>Bacteria</taxon>
        <taxon>Pseudomonadati</taxon>
        <taxon>Planctomycetota</taxon>
        <taxon>Planctomycetia</taxon>
        <taxon>Planctomycetales</taxon>
        <taxon>Planctomycetaceae</taxon>
        <taxon>Rubinisphaera</taxon>
    </lineage>
</organism>
<keyword evidence="2" id="KW-1185">Reference proteome</keyword>
<accession>A0A5C5XN66</accession>
<evidence type="ECO:0000313" key="2">
    <source>
        <dbReference type="Proteomes" id="UP000316095"/>
    </source>
</evidence>
<dbReference type="AlphaFoldDB" id="A0A5C5XN66"/>
<gene>
    <name evidence="1" type="ORF">Pan54_46800</name>
</gene>
<comment type="caution">
    <text evidence="1">The sequence shown here is derived from an EMBL/GenBank/DDBJ whole genome shotgun (WGS) entry which is preliminary data.</text>
</comment>